<dbReference type="EMBL" id="BAVR01000105">
    <property type="protein sequence ID" value="GAE90889.1"/>
    <property type="molecule type" value="Genomic_DNA"/>
</dbReference>
<name>W4VDQ5_9FIRM</name>
<dbReference type="InterPro" id="IPR028048">
    <property type="entry name" value="Tox-HNH-EHHH"/>
</dbReference>
<protein>
    <recommendedName>
        <fullName evidence="2">HNH/Endo VII superfamily nuclease toxins domain-containing protein</fullName>
    </recommendedName>
</protein>
<sequence>MGAIAGFADSKYGNKIRDLDKELNNRIKQETSKFIEGAKSYLKKILTDERGSIRFGPKNETNGNAGVGNGRADRTQTGKGTGNQPVSRKQALNTIKKDLGIPKSQKPDGQNMVPLVDENGNMILGQNKNFVYSRELTYSVNGKFDAQGNPISSVVIQDHSYGHTYSSGTGNQPLHFNVRPSTNPKNDKVLGIKEHYYFNYRNRK</sequence>
<evidence type="ECO:0000259" key="2">
    <source>
        <dbReference type="Pfam" id="PF15657"/>
    </source>
</evidence>
<evidence type="ECO:0000256" key="1">
    <source>
        <dbReference type="SAM" id="MobiDB-lite"/>
    </source>
</evidence>
<dbReference type="Pfam" id="PF15657">
    <property type="entry name" value="Tox-HNH-EHHH"/>
    <property type="match status" value="1"/>
</dbReference>
<dbReference type="RefSeq" id="WP_094184845.1">
    <property type="nucleotide sequence ID" value="NZ_BAVR01000105.1"/>
</dbReference>
<proteinExistence type="predicted"/>
<feature type="domain" description="HNH/Endo VII superfamily nuclease toxins" evidence="2">
    <location>
        <begin position="123"/>
        <end position="198"/>
    </location>
</feature>
<evidence type="ECO:0000313" key="3">
    <source>
        <dbReference type="EMBL" id="GAE90889.1"/>
    </source>
</evidence>
<feature type="compositionally biased region" description="Polar residues" evidence="1">
    <location>
        <begin position="77"/>
        <end position="86"/>
    </location>
</feature>
<feature type="region of interest" description="Disordered" evidence="1">
    <location>
        <begin position="53"/>
        <end position="86"/>
    </location>
</feature>
<dbReference type="STRING" id="1294263.JCM21531_4542"/>
<reference evidence="3" key="1">
    <citation type="journal article" date="2014" name="Genome Announc.">
        <title>Draft Genome Sequence of Clostridium straminisolvens Strain JCM 21531T, Isolated from a Cellulose-Degrading Bacterial Community.</title>
        <authorList>
            <person name="Yuki M."/>
            <person name="Oshima K."/>
            <person name="Suda W."/>
            <person name="Sakamoto M."/>
            <person name="Kitamura K."/>
            <person name="Iida T."/>
            <person name="Hattori M."/>
            <person name="Ohkuma M."/>
        </authorList>
    </citation>
    <scope>NUCLEOTIDE SEQUENCE [LARGE SCALE GENOMIC DNA]</scope>
    <source>
        <strain evidence="3">JCM 21531</strain>
    </source>
</reference>
<keyword evidence="4" id="KW-1185">Reference proteome</keyword>
<gene>
    <name evidence="3" type="ORF">JCM21531_4542</name>
</gene>
<accession>W4VDQ5</accession>
<dbReference type="AlphaFoldDB" id="W4VDQ5"/>
<dbReference type="Proteomes" id="UP000019109">
    <property type="component" value="Unassembled WGS sequence"/>
</dbReference>
<evidence type="ECO:0000313" key="4">
    <source>
        <dbReference type="Proteomes" id="UP000019109"/>
    </source>
</evidence>
<organism evidence="3 4">
    <name type="scientific">Acetivibrio straminisolvens JCM 21531</name>
    <dbReference type="NCBI Taxonomy" id="1294263"/>
    <lineage>
        <taxon>Bacteria</taxon>
        <taxon>Bacillati</taxon>
        <taxon>Bacillota</taxon>
        <taxon>Clostridia</taxon>
        <taxon>Eubacteriales</taxon>
        <taxon>Oscillospiraceae</taxon>
        <taxon>Acetivibrio</taxon>
    </lineage>
</organism>
<dbReference type="OrthoDB" id="6636741at2"/>
<comment type="caution">
    <text evidence="3">The sequence shown here is derived from an EMBL/GenBank/DDBJ whole genome shotgun (WGS) entry which is preliminary data.</text>
</comment>